<gene>
    <name evidence="3" type="ORF">M993_02824</name>
</gene>
<evidence type="ECO:0000313" key="4">
    <source>
        <dbReference type="Proteomes" id="UP000078431"/>
    </source>
</evidence>
<feature type="transmembrane region" description="Helical" evidence="1">
    <location>
        <begin position="46"/>
        <end position="64"/>
    </location>
</feature>
<dbReference type="EMBL" id="LXEX01000040">
    <property type="protein sequence ID" value="OAT58454.1"/>
    <property type="molecule type" value="Genomic_DNA"/>
</dbReference>
<dbReference type="Pfam" id="PF13248">
    <property type="entry name" value="Zn_ribbon_3"/>
    <property type="match status" value="1"/>
</dbReference>
<proteinExistence type="predicted"/>
<reference evidence="3 4" key="1">
    <citation type="submission" date="2016-04" db="EMBL/GenBank/DDBJ databases">
        <title>ATOL: Assembling a taxonomically balanced genome-scale reconstruction of the evolutionary history of the Enterobacteriaceae.</title>
        <authorList>
            <person name="Plunkett G.III."/>
            <person name="Neeno-Eckwall E.C."/>
            <person name="Glasner J.D."/>
            <person name="Perna N.T."/>
        </authorList>
    </citation>
    <scope>NUCLEOTIDE SEQUENCE [LARGE SCALE GENOMIC DNA]</scope>
    <source>
        <strain evidence="3 4">ATCC 12841</strain>
    </source>
</reference>
<name>A0AA91ED41_9GAMM</name>
<feature type="transmembrane region" description="Helical" evidence="1">
    <location>
        <begin position="123"/>
        <end position="142"/>
    </location>
</feature>
<accession>A0AA91ED41</accession>
<protein>
    <recommendedName>
        <fullName evidence="2">Putative zinc-ribbon domain-containing protein</fullName>
    </recommendedName>
</protein>
<comment type="caution">
    <text evidence="3">The sequence shown here is derived from an EMBL/GenBank/DDBJ whole genome shotgun (WGS) entry which is preliminary data.</text>
</comment>
<sequence length="144" mass="15570">MRILGFIVIGIGLVWAVAALLMDVSVVVNGGYRVNNIGLLATKQNNIIIGGFITLCGLLVAIFGERLKLSYSRIKCPKCAELVSAEAIKCKHCGSDLVPIKPNEPDTQGEVKNSRLDGVNMKYPIILVLVVFAAIITSIVLYRN</sequence>
<evidence type="ECO:0000259" key="2">
    <source>
        <dbReference type="Pfam" id="PF13248"/>
    </source>
</evidence>
<dbReference type="InterPro" id="IPR059113">
    <property type="entry name" value="Znf_ribbon"/>
</dbReference>
<keyword evidence="4" id="KW-1185">Reference proteome</keyword>
<evidence type="ECO:0000313" key="3">
    <source>
        <dbReference type="EMBL" id="OAT58454.1"/>
    </source>
</evidence>
<dbReference type="RefSeq" id="WP_061554975.1">
    <property type="nucleotide sequence ID" value="NZ_LXEX01000040.1"/>
</dbReference>
<feature type="domain" description="Putative zinc-ribbon" evidence="2">
    <location>
        <begin position="74"/>
        <end position="97"/>
    </location>
</feature>
<organism evidence="3 4">
    <name type="scientific">Obesumbacterium proteus ATCC 12841</name>
    <dbReference type="NCBI Taxonomy" id="1354268"/>
    <lineage>
        <taxon>Bacteria</taxon>
        <taxon>Pseudomonadati</taxon>
        <taxon>Pseudomonadota</taxon>
        <taxon>Gammaproteobacteria</taxon>
        <taxon>Enterobacterales</taxon>
        <taxon>Hafniaceae</taxon>
        <taxon>Obesumbacterium</taxon>
    </lineage>
</organism>
<keyword evidence="1" id="KW-0472">Membrane</keyword>
<evidence type="ECO:0000256" key="1">
    <source>
        <dbReference type="SAM" id="Phobius"/>
    </source>
</evidence>
<dbReference type="AlphaFoldDB" id="A0AA91ED41"/>
<keyword evidence="1" id="KW-1133">Transmembrane helix</keyword>
<dbReference type="Proteomes" id="UP000078431">
    <property type="component" value="Unassembled WGS sequence"/>
</dbReference>
<keyword evidence="1" id="KW-0812">Transmembrane</keyword>